<dbReference type="STRING" id="685588.A0A067SFG7"/>
<dbReference type="HOGENOM" id="CLU_035509_9_0_1"/>
<gene>
    <name evidence="3" type="ORF">GALMADRAFT_1152025</name>
</gene>
<feature type="domain" description="DUF6533" evidence="2">
    <location>
        <begin position="18"/>
        <end position="63"/>
    </location>
</feature>
<dbReference type="AlphaFoldDB" id="A0A067SFG7"/>
<keyword evidence="1" id="KW-1133">Transmembrane helix</keyword>
<feature type="transmembrane region" description="Helical" evidence="1">
    <location>
        <begin position="168"/>
        <end position="189"/>
    </location>
</feature>
<evidence type="ECO:0000256" key="1">
    <source>
        <dbReference type="SAM" id="Phobius"/>
    </source>
</evidence>
<name>A0A067SFG7_GALM3</name>
<dbReference type="OrthoDB" id="3349377at2759"/>
<dbReference type="EMBL" id="KL142423">
    <property type="protein sequence ID" value="KDR66449.1"/>
    <property type="molecule type" value="Genomic_DNA"/>
</dbReference>
<evidence type="ECO:0000313" key="4">
    <source>
        <dbReference type="Proteomes" id="UP000027222"/>
    </source>
</evidence>
<proteinExistence type="predicted"/>
<evidence type="ECO:0000259" key="2">
    <source>
        <dbReference type="Pfam" id="PF20151"/>
    </source>
</evidence>
<feature type="transmembrane region" description="Helical" evidence="1">
    <location>
        <begin position="79"/>
        <end position="102"/>
    </location>
</feature>
<dbReference type="Pfam" id="PF20151">
    <property type="entry name" value="DUF6533"/>
    <property type="match status" value="1"/>
</dbReference>
<evidence type="ECO:0000313" key="3">
    <source>
        <dbReference type="EMBL" id="KDR66449.1"/>
    </source>
</evidence>
<feature type="transmembrane region" description="Helical" evidence="1">
    <location>
        <begin position="114"/>
        <end position="138"/>
    </location>
</feature>
<reference evidence="4" key="1">
    <citation type="journal article" date="2014" name="Proc. Natl. Acad. Sci. U.S.A.">
        <title>Extensive sampling of basidiomycete genomes demonstrates inadequacy of the white-rot/brown-rot paradigm for wood decay fungi.</title>
        <authorList>
            <person name="Riley R."/>
            <person name="Salamov A.A."/>
            <person name="Brown D.W."/>
            <person name="Nagy L.G."/>
            <person name="Floudas D."/>
            <person name="Held B.W."/>
            <person name="Levasseur A."/>
            <person name="Lombard V."/>
            <person name="Morin E."/>
            <person name="Otillar R."/>
            <person name="Lindquist E.A."/>
            <person name="Sun H."/>
            <person name="LaButti K.M."/>
            <person name="Schmutz J."/>
            <person name="Jabbour D."/>
            <person name="Luo H."/>
            <person name="Baker S.E."/>
            <person name="Pisabarro A.G."/>
            <person name="Walton J.D."/>
            <person name="Blanchette R.A."/>
            <person name="Henrissat B."/>
            <person name="Martin F."/>
            <person name="Cullen D."/>
            <person name="Hibbett D.S."/>
            <person name="Grigoriev I.V."/>
        </authorList>
    </citation>
    <scope>NUCLEOTIDE SEQUENCE [LARGE SCALE GENOMIC DNA]</scope>
    <source>
        <strain evidence="4">CBS 339.88</strain>
    </source>
</reference>
<accession>A0A067SFG7</accession>
<feature type="transmembrane region" description="Helical" evidence="1">
    <location>
        <begin position="47"/>
        <end position="67"/>
    </location>
</feature>
<sequence>MPPHDPLVGITDTRIVSYVWVSGLVVLTYDTILTLPREVTYIWREKLSLPSVLYLTLRYWGLFQVYIRPFKLPLKCQLFFGFVASIGSNTVLILVVNGILGTRLYALYNRSHKVLFFLFILFAGEFTVLAFTAVKIGISTVSTASLPPPGIPILGCLTSPPNTSMIKLAWIASIIAAVVCFIMTMVRFIQSGEEIQELGLRRRFPPLAKAFIRDGAVYFLVVVATLSAGAATTSFILSPLIVLYEPWVAASLIITGSRLVLNLREAAVTDFSNNVFESLVRDLELETLPATAWRRESL</sequence>
<organism evidence="3 4">
    <name type="scientific">Galerina marginata (strain CBS 339.88)</name>
    <dbReference type="NCBI Taxonomy" id="685588"/>
    <lineage>
        <taxon>Eukaryota</taxon>
        <taxon>Fungi</taxon>
        <taxon>Dikarya</taxon>
        <taxon>Basidiomycota</taxon>
        <taxon>Agaricomycotina</taxon>
        <taxon>Agaricomycetes</taxon>
        <taxon>Agaricomycetidae</taxon>
        <taxon>Agaricales</taxon>
        <taxon>Agaricineae</taxon>
        <taxon>Strophariaceae</taxon>
        <taxon>Galerina</taxon>
    </lineage>
</organism>
<keyword evidence="1" id="KW-0472">Membrane</keyword>
<dbReference type="Proteomes" id="UP000027222">
    <property type="component" value="Unassembled WGS sequence"/>
</dbReference>
<keyword evidence="4" id="KW-1185">Reference proteome</keyword>
<feature type="transmembrane region" description="Helical" evidence="1">
    <location>
        <begin position="236"/>
        <end position="254"/>
    </location>
</feature>
<protein>
    <recommendedName>
        <fullName evidence="2">DUF6533 domain-containing protein</fullName>
    </recommendedName>
</protein>
<feature type="transmembrane region" description="Helical" evidence="1">
    <location>
        <begin position="210"/>
        <end position="230"/>
    </location>
</feature>
<dbReference type="InterPro" id="IPR045340">
    <property type="entry name" value="DUF6533"/>
</dbReference>
<keyword evidence="1" id="KW-0812">Transmembrane</keyword>
<feature type="transmembrane region" description="Helical" evidence="1">
    <location>
        <begin position="15"/>
        <end position="35"/>
    </location>
</feature>